<protein>
    <submittedName>
        <fullName evidence="1">Uncharacterized protein</fullName>
    </submittedName>
</protein>
<proteinExistence type="predicted"/>
<accession>A0A6N2C7G1</accession>
<organism evidence="1">
    <name type="scientific">Solanum chilense</name>
    <name type="common">Tomato</name>
    <name type="synonym">Lycopersicon chilense</name>
    <dbReference type="NCBI Taxonomy" id="4083"/>
    <lineage>
        <taxon>Eukaryota</taxon>
        <taxon>Viridiplantae</taxon>
        <taxon>Streptophyta</taxon>
        <taxon>Embryophyta</taxon>
        <taxon>Tracheophyta</taxon>
        <taxon>Spermatophyta</taxon>
        <taxon>Magnoliopsida</taxon>
        <taxon>eudicotyledons</taxon>
        <taxon>Gunneridae</taxon>
        <taxon>Pentapetalae</taxon>
        <taxon>asterids</taxon>
        <taxon>lamiids</taxon>
        <taxon>Solanales</taxon>
        <taxon>Solanaceae</taxon>
        <taxon>Solanoideae</taxon>
        <taxon>Solaneae</taxon>
        <taxon>Solanum</taxon>
        <taxon>Solanum subgen. Lycopersicon</taxon>
    </lineage>
</organism>
<gene>
    <name evidence="1" type="ORF">EJD97_015396</name>
</gene>
<dbReference type="EMBL" id="RXGB01000404">
    <property type="protein sequence ID" value="TMX03617.1"/>
    <property type="molecule type" value="Genomic_DNA"/>
</dbReference>
<evidence type="ECO:0000313" key="1">
    <source>
        <dbReference type="EMBL" id="TMX03617.1"/>
    </source>
</evidence>
<sequence>MNTRRNAGEEIGGVAAGVNQVPPQAPAAGMGMLVNPTGLIDGEAEQQGVASENPPSSTMASMLRDFMRVNPPVYIGSKIAENLEEEFRASMLHDSIDLSRLMVRVQQVEEDRKMKHTRQGTGQGKLRRIFQGRVVLNQG</sequence>
<comment type="caution">
    <text evidence="1">The sequence shown here is derived from an EMBL/GenBank/DDBJ whole genome shotgun (WGS) entry which is preliminary data.</text>
</comment>
<dbReference type="AlphaFoldDB" id="A0A6N2C7G1"/>
<name>A0A6N2C7G1_SOLCI</name>
<reference evidence="1" key="1">
    <citation type="submission" date="2019-05" db="EMBL/GenBank/DDBJ databases">
        <title>The de novo reference genome and transcriptome assemblies of the wild tomato species Solanum chilense.</title>
        <authorList>
            <person name="Stam R."/>
            <person name="Nosenko T."/>
            <person name="Hoerger A.C."/>
            <person name="Stephan W."/>
            <person name="Seidel M.A."/>
            <person name="Kuhn J.M.M."/>
            <person name="Haberer G."/>
            <person name="Tellier A."/>
        </authorList>
    </citation>
    <scope>NUCLEOTIDE SEQUENCE</scope>
    <source>
        <tissue evidence="1">Mature leaves</tissue>
    </source>
</reference>